<name>A0A8J5WGP4_ZIZPA</name>
<reference evidence="1" key="2">
    <citation type="submission" date="2021-02" db="EMBL/GenBank/DDBJ databases">
        <authorList>
            <person name="Kimball J.A."/>
            <person name="Haas M.W."/>
            <person name="Macchietto M."/>
            <person name="Kono T."/>
            <person name="Duquette J."/>
            <person name="Shao M."/>
        </authorList>
    </citation>
    <scope>NUCLEOTIDE SEQUENCE</scope>
    <source>
        <tissue evidence="1">Fresh leaf tissue</tissue>
    </source>
</reference>
<keyword evidence="2" id="KW-1185">Reference proteome</keyword>
<reference evidence="1" key="1">
    <citation type="journal article" date="2021" name="bioRxiv">
        <title>Whole Genome Assembly and Annotation of Northern Wild Rice, Zizania palustris L., Supports a Whole Genome Duplication in the Zizania Genus.</title>
        <authorList>
            <person name="Haas M."/>
            <person name="Kono T."/>
            <person name="Macchietto M."/>
            <person name="Millas R."/>
            <person name="McGilp L."/>
            <person name="Shao M."/>
            <person name="Duquette J."/>
            <person name="Hirsch C.N."/>
            <person name="Kimball J."/>
        </authorList>
    </citation>
    <scope>NUCLEOTIDE SEQUENCE</scope>
    <source>
        <tissue evidence="1">Fresh leaf tissue</tissue>
    </source>
</reference>
<gene>
    <name evidence="1" type="ORF">GUJ93_ZPchr0011g27819</name>
</gene>
<evidence type="ECO:0000313" key="1">
    <source>
        <dbReference type="EMBL" id="KAG8089131.1"/>
    </source>
</evidence>
<protein>
    <submittedName>
        <fullName evidence="1">Uncharacterized protein</fullName>
    </submittedName>
</protein>
<comment type="caution">
    <text evidence="1">The sequence shown here is derived from an EMBL/GenBank/DDBJ whole genome shotgun (WGS) entry which is preliminary data.</text>
</comment>
<dbReference type="AlphaFoldDB" id="A0A8J5WGP4"/>
<proteinExistence type="predicted"/>
<dbReference type="EMBL" id="JAAALK010000081">
    <property type="protein sequence ID" value="KAG8089131.1"/>
    <property type="molecule type" value="Genomic_DNA"/>
</dbReference>
<evidence type="ECO:0000313" key="2">
    <source>
        <dbReference type="Proteomes" id="UP000729402"/>
    </source>
</evidence>
<sequence length="71" mass="7141">MDVLDARCLCVEIGDGGGLVVMDVEVIDCAGAIVTVVGLEGSRMSSGGSTLEISNGLVLPCKGIWSDTNAA</sequence>
<accession>A0A8J5WGP4</accession>
<dbReference type="Proteomes" id="UP000729402">
    <property type="component" value="Unassembled WGS sequence"/>
</dbReference>
<organism evidence="1 2">
    <name type="scientific">Zizania palustris</name>
    <name type="common">Northern wild rice</name>
    <dbReference type="NCBI Taxonomy" id="103762"/>
    <lineage>
        <taxon>Eukaryota</taxon>
        <taxon>Viridiplantae</taxon>
        <taxon>Streptophyta</taxon>
        <taxon>Embryophyta</taxon>
        <taxon>Tracheophyta</taxon>
        <taxon>Spermatophyta</taxon>
        <taxon>Magnoliopsida</taxon>
        <taxon>Liliopsida</taxon>
        <taxon>Poales</taxon>
        <taxon>Poaceae</taxon>
        <taxon>BOP clade</taxon>
        <taxon>Oryzoideae</taxon>
        <taxon>Oryzeae</taxon>
        <taxon>Zizaniinae</taxon>
        <taxon>Zizania</taxon>
    </lineage>
</organism>